<dbReference type="EMBL" id="ANIY01004365">
    <property type="protein sequence ID" value="ETP29887.1"/>
    <property type="molecule type" value="Genomic_DNA"/>
</dbReference>
<evidence type="ECO:0000313" key="2">
    <source>
        <dbReference type="Proteomes" id="UP000018948"/>
    </source>
</evidence>
<name>W2Y585_PHYNI</name>
<reference evidence="1 2" key="1">
    <citation type="submission" date="2013-11" db="EMBL/GenBank/DDBJ databases">
        <title>The Genome Sequence of Phytophthora parasitica P10297.</title>
        <authorList>
            <consortium name="The Broad Institute Genomics Platform"/>
            <person name="Russ C."/>
            <person name="Tyler B."/>
            <person name="Panabieres F."/>
            <person name="Shan W."/>
            <person name="Tripathy S."/>
            <person name="Grunwald N."/>
            <person name="Machado M."/>
            <person name="Johnson C.S."/>
            <person name="Walker B."/>
            <person name="Young S.K."/>
            <person name="Zeng Q."/>
            <person name="Gargeya S."/>
            <person name="Fitzgerald M."/>
            <person name="Haas B."/>
            <person name="Abouelleil A."/>
            <person name="Allen A.W."/>
            <person name="Alvarado L."/>
            <person name="Arachchi H.M."/>
            <person name="Berlin A.M."/>
            <person name="Chapman S.B."/>
            <person name="Gainer-Dewar J."/>
            <person name="Goldberg J."/>
            <person name="Griggs A."/>
            <person name="Gujja S."/>
            <person name="Hansen M."/>
            <person name="Howarth C."/>
            <person name="Imamovic A."/>
            <person name="Ireland A."/>
            <person name="Larimer J."/>
            <person name="McCowan C."/>
            <person name="Murphy C."/>
            <person name="Pearson M."/>
            <person name="Poon T.W."/>
            <person name="Priest M."/>
            <person name="Roberts A."/>
            <person name="Saif S."/>
            <person name="Shea T."/>
            <person name="Sisk P."/>
            <person name="Sykes S."/>
            <person name="Wortman J."/>
            <person name="Nusbaum C."/>
            <person name="Birren B."/>
        </authorList>
    </citation>
    <scope>NUCLEOTIDE SEQUENCE [LARGE SCALE GENOMIC DNA]</scope>
    <source>
        <strain evidence="1 2">P10297</strain>
    </source>
</reference>
<accession>W2Y585</accession>
<evidence type="ECO:0000313" key="1">
    <source>
        <dbReference type="EMBL" id="ETP29887.1"/>
    </source>
</evidence>
<proteinExistence type="predicted"/>
<sequence length="139" mass="15398">MMKSGVRAAFQPCLAPGFYSFVARSRATIIEGCGHHQYPPEAAEKWLTQVQRGDVLHAVASMPTGLGRPESVAGGRARPCELLTHIVDRLSSVFFFRFRYIATSLKPHWHCTPTGSPRGFRRGSIADMMSLLPRCNAPR</sequence>
<organism evidence="1 2">
    <name type="scientific">Phytophthora nicotianae P10297</name>
    <dbReference type="NCBI Taxonomy" id="1317064"/>
    <lineage>
        <taxon>Eukaryota</taxon>
        <taxon>Sar</taxon>
        <taxon>Stramenopiles</taxon>
        <taxon>Oomycota</taxon>
        <taxon>Peronosporomycetes</taxon>
        <taxon>Peronosporales</taxon>
        <taxon>Peronosporaceae</taxon>
        <taxon>Phytophthora</taxon>
    </lineage>
</organism>
<protein>
    <submittedName>
        <fullName evidence="1">Uncharacterized protein</fullName>
    </submittedName>
</protein>
<gene>
    <name evidence="1" type="ORF">F442_21010</name>
</gene>
<comment type="caution">
    <text evidence="1">The sequence shown here is derived from an EMBL/GenBank/DDBJ whole genome shotgun (WGS) entry which is preliminary data.</text>
</comment>
<dbReference type="Proteomes" id="UP000018948">
    <property type="component" value="Unassembled WGS sequence"/>
</dbReference>
<dbReference type="AlphaFoldDB" id="W2Y585"/>